<evidence type="ECO:0000313" key="2">
    <source>
        <dbReference type="Proteomes" id="UP000095544"/>
    </source>
</evidence>
<accession>A0A174JNT0</accession>
<dbReference type="RefSeq" id="WP_055154792.1">
    <property type="nucleotide sequence ID" value="NZ_CYZU01000049.1"/>
</dbReference>
<evidence type="ECO:0000313" key="1">
    <source>
        <dbReference type="EMBL" id="CUP01444.1"/>
    </source>
</evidence>
<dbReference type="InterPro" id="IPR024265">
    <property type="entry name" value="DUF3788"/>
</dbReference>
<gene>
    <name evidence="1" type="ORF">ERS852491_04010</name>
</gene>
<proteinExistence type="predicted"/>
<dbReference type="EMBL" id="CYZU01000049">
    <property type="protein sequence ID" value="CUP01444.1"/>
    <property type="molecule type" value="Genomic_DNA"/>
</dbReference>
<organism evidence="1 2">
    <name type="scientific">Faecalicatena contorta</name>
    <dbReference type="NCBI Taxonomy" id="39482"/>
    <lineage>
        <taxon>Bacteria</taxon>
        <taxon>Bacillati</taxon>
        <taxon>Bacillota</taxon>
        <taxon>Clostridia</taxon>
        <taxon>Lachnospirales</taxon>
        <taxon>Lachnospiraceae</taxon>
        <taxon>Faecalicatena</taxon>
    </lineage>
</organism>
<dbReference type="Proteomes" id="UP000095544">
    <property type="component" value="Unassembled WGS sequence"/>
</dbReference>
<dbReference type="AlphaFoldDB" id="A0A174JNT0"/>
<protein>
    <submittedName>
        <fullName evidence="1">Protein of uncharacterized function (DUF3788)</fullName>
    </submittedName>
</protein>
<dbReference type="OrthoDB" id="9090890at2"/>
<reference evidence="1 2" key="1">
    <citation type="submission" date="2015-09" db="EMBL/GenBank/DDBJ databases">
        <authorList>
            <consortium name="Pathogen Informatics"/>
        </authorList>
    </citation>
    <scope>NUCLEOTIDE SEQUENCE [LARGE SCALE GENOMIC DNA]</scope>
    <source>
        <strain evidence="1 2">2789STDY5834876</strain>
    </source>
</reference>
<dbReference type="Pfam" id="PF12663">
    <property type="entry name" value="DUF3788"/>
    <property type="match status" value="1"/>
</dbReference>
<sequence length="151" mass="17367">MGWIEAYTREDKPEFEDISAYVDCPFWDGLCEFIEETYSIKPAIEYSRCSGAPGWNVKYKKSSRALCTLYPNNGYFTCLISIGRKEAPETELMLGSFSSYLQELYKNTNVFNGSRWLMIDVTTEKIFEEVKELLCIRIHPPKKKAGDGTGR</sequence>
<dbReference type="STRING" id="39482.ERS852491_04010"/>
<name>A0A174JNT0_9FIRM</name>